<dbReference type="OrthoDB" id="5242705at2759"/>
<evidence type="ECO:0000256" key="1">
    <source>
        <dbReference type="SAM" id="Phobius"/>
    </source>
</evidence>
<keyword evidence="1" id="KW-0472">Membrane</keyword>
<reference evidence="2" key="2">
    <citation type="submission" date="2021-08" db="EMBL/GenBank/DDBJ databases">
        <authorList>
            <person name="Gostincar C."/>
            <person name="Sun X."/>
            <person name="Song Z."/>
            <person name="Gunde-Cimerman N."/>
        </authorList>
    </citation>
    <scope>NUCLEOTIDE SEQUENCE</scope>
    <source>
        <strain evidence="2">EXF-8016</strain>
    </source>
</reference>
<dbReference type="AlphaFoldDB" id="A0A9P8GFJ1"/>
<reference evidence="2" key="1">
    <citation type="journal article" date="2021" name="J Fungi (Basel)">
        <title>Virulence traits and population genomics of the black yeast Aureobasidium melanogenum.</title>
        <authorList>
            <person name="Cernosa A."/>
            <person name="Sun X."/>
            <person name="Gostincar C."/>
            <person name="Fang C."/>
            <person name="Gunde-Cimerman N."/>
            <person name="Song Z."/>
        </authorList>
    </citation>
    <scope>NUCLEOTIDE SEQUENCE</scope>
    <source>
        <strain evidence="2">EXF-8016</strain>
    </source>
</reference>
<comment type="caution">
    <text evidence="2">The sequence shown here is derived from an EMBL/GenBank/DDBJ whole genome shotgun (WGS) entry which is preliminary data.</text>
</comment>
<dbReference type="InterPro" id="IPR021514">
    <property type="entry name" value="DUF3176"/>
</dbReference>
<keyword evidence="1" id="KW-1133">Transmembrane helix</keyword>
<dbReference type="Pfam" id="PF11374">
    <property type="entry name" value="DUF3176"/>
    <property type="match status" value="1"/>
</dbReference>
<proteinExistence type="predicted"/>
<dbReference type="EMBL" id="JAHFYH010000034">
    <property type="protein sequence ID" value="KAH0221055.1"/>
    <property type="molecule type" value="Genomic_DNA"/>
</dbReference>
<organism evidence="2 3">
    <name type="scientific">Aureobasidium melanogenum</name>
    <name type="common">Aureobasidium pullulans var. melanogenum</name>
    <dbReference type="NCBI Taxonomy" id="46634"/>
    <lineage>
        <taxon>Eukaryota</taxon>
        <taxon>Fungi</taxon>
        <taxon>Dikarya</taxon>
        <taxon>Ascomycota</taxon>
        <taxon>Pezizomycotina</taxon>
        <taxon>Dothideomycetes</taxon>
        <taxon>Dothideomycetidae</taxon>
        <taxon>Dothideales</taxon>
        <taxon>Saccotheciaceae</taxon>
        <taxon>Aureobasidium</taxon>
    </lineage>
</organism>
<keyword evidence="1" id="KW-0812">Transmembrane</keyword>
<evidence type="ECO:0000313" key="2">
    <source>
        <dbReference type="EMBL" id="KAH0221055.1"/>
    </source>
</evidence>
<dbReference type="Proteomes" id="UP000767238">
    <property type="component" value="Unassembled WGS sequence"/>
</dbReference>
<dbReference type="PANTHER" id="PTHR35394">
    <property type="entry name" value="DUF3176 DOMAIN-CONTAINING PROTEIN"/>
    <property type="match status" value="1"/>
</dbReference>
<dbReference type="PANTHER" id="PTHR35394:SF5">
    <property type="entry name" value="DUF3176 DOMAIN-CONTAINING PROTEIN"/>
    <property type="match status" value="1"/>
</dbReference>
<accession>A0A9P8GFJ1</accession>
<gene>
    <name evidence="2" type="ORF">KCV03_g5265</name>
</gene>
<feature type="transmembrane region" description="Helical" evidence="1">
    <location>
        <begin position="193"/>
        <end position="211"/>
    </location>
</feature>
<feature type="non-terminal residue" evidence="2">
    <location>
        <position position="1"/>
    </location>
</feature>
<evidence type="ECO:0000313" key="3">
    <source>
        <dbReference type="Proteomes" id="UP000767238"/>
    </source>
</evidence>
<sequence length="644" mass="70672">MAETHSDEDFSTFLDRSFAVDGAMSSPQNEHYCGAHRRLLSNTSTILSGSTDVDQSQATDEVSAKVELLSPSLGRMSPRKNIYTWVWDEWLFEILACTLSLLALVAIVITLAVHDGRPLPEWPFNISVNALVSVFGVILKTSMMLPVSESISQLKWTWFQKPHPLGHFTDFDSASRGPWGCLKVLRRCHVRHLTSVGAAITILALASDPFIQQMIKFKPVTFMLTTDDAHAFIPCTNNYTLHGEHTGAGLESLDLTTQAAIYKGVYNSYSPVDATCSSGNCTFGHYRTLGMCSRCEVVSSNSSNINKTCPASYLCTFTLKDGPSMILPAPTVLNMSTVVSDGETNNASPNISVLSSTRLLGRTDETMELDSMVAFECTLYPCIRTYTASVVQGSMSEVLLSTSPVPLFNVEHNLGFAGFSGTPMPCLINGTYFHATDFTTPSTTNVIPTLGLLPDNQTAYLPLSCAFNYPDPIGMAEYLATFLSGSVTMYGISTPDWLGQLVTSNTSAAASPRFDLIDTAWNALAESLTVHMRQNGDPFNSPPAIGAVYQTETRIQVQWPWLAYPASLLLLALAFMVATIYNSALHTRDRVWKGSPLPLMLHGVDDEIRSVQQHKTELKEMEIMAKQLRVQIQEKDDGWRLVAT</sequence>
<feature type="transmembrane region" description="Helical" evidence="1">
    <location>
        <begin position="561"/>
        <end position="581"/>
    </location>
</feature>
<name>A0A9P8GFJ1_AURME</name>
<feature type="transmembrane region" description="Helical" evidence="1">
    <location>
        <begin position="126"/>
        <end position="145"/>
    </location>
</feature>
<feature type="transmembrane region" description="Helical" evidence="1">
    <location>
        <begin position="90"/>
        <end position="114"/>
    </location>
</feature>
<protein>
    <submittedName>
        <fullName evidence="2">Uncharacterized protein</fullName>
    </submittedName>
</protein>